<dbReference type="PANTHER" id="PTHR45985:SF5">
    <property type="entry name" value="CHITIN AND LDLR BINDING DEACETYLASE 3"/>
    <property type="match status" value="1"/>
</dbReference>
<evidence type="ECO:0000256" key="1">
    <source>
        <dbReference type="ARBA" id="ARBA00023157"/>
    </source>
</evidence>
<dbReference type="InterPro" id="IPR036508">
    <property type="entry name" value="Chitin-bd_dom_sf"/>
</dbReference>
<dbReference type="InterPro" id="IPR023415">
    <property type="entry name" value="LDLR_class-A_CS"/>
</dbReference>
<accession>A0ABM1M774</accession>
<reference evidence="6" key="1">
    <citation type="submission" date="2025-08" db="UniProtKB">
        <authorList>
            <consortium name="RefSeq"/>
        </authorList>
    </citation>
    <scope>IDENTIFICATION</scope>
    <source>
        <tissue evidence="6">Whole Larva</tissue>
    </source>
</reference>
<evidence type="ECO:0000256" key="2">
    <source>
        <dbReference type="PROSITE-ProRule" id="PRU00124"/>
    </source>
</evidence>
<dbReference type="Proteomes" id="UP000695000">
    <property type="component" value="Unplaced"/>
</dbReference>
<protein>
    <submittedName>
        <fullName evidence="6">Uncharacterized protein LOC108558124</fullName>
    </submittedName>
</protein>
<keyword evidence="1 2" id="KW-1015">Disulfide bond</keyword>
<dbReference type="SUPFAM" id="SSF57625">
    <property type="entry name" value="Invertebrate chitin-binding proteins"/>
    <property type="match status" value="1"/>
</dbReference>
<dbReference type="PROSITE" id="PS50068">
    <property type="entry name" value="LDLRA_2"/>
    <property type="match status" value="1"/>
</dbReference>
<dbReference type="InterPro" id="IPR002172">
    <property type="entry name" value="LDrepeatLR_classA_rpt"/>
</dbReference>
<name>A0ABM1M774_NICVS</name>
<feature type="disulfide bond" evidence="2">
    <location>
        <begin position="112"/>
        <end position="130"/>
    </location>
</feature>
<evidence type="ECO:0000313" key="6">
    <source>
        <dbReference type="RefSeq" id="XP_017770424.1"/>
    </source>
</evidence>
<feature type="signal peptide" evidence="3">
    <location>
        <begin position="1"/>
        <end position="22"/>
    </location>
</feature>
<dbReference type="Gene3D" id="4.10.400.10">
    <property type="entry name" value="Low-density Lipoprotein Receptor"/>
    <property type="match status" value="1"/>
</dbReference>
<dbReference type="GeneID" id="108558124"/>
<feature type="disulfide bond" evidence="2">
    <location>
        <begin position="124"/>
        <end position="139"/>
    </location>
</feature>
<dbReference type="Pfam" id="PF01607">
    <property type="entry name" value="CBM_14"/>
    <property type="match status" value="1"/>
</dbReference>
<dbReference type="PROSITE" id="PS50940">
    <property type="entry name" value="CHIT_BIND_II"/>
    <property type="match status" value="1"/>
</dbReference>
<dbReference type="SMART" id="SM00192">
    <property type="entry name" value="LDLa"/>
    <property type="match status" value="1"/>
</dbReference>
<dbReference type="PROSITE" id="PS01209">
    <property type="entry name" value="LDLRA_1"/>
    <property type="match status" value="1"/>
</dbReference>
<dbReference type="CDD" id="cd00112">
    <property type="entry name" value="LDLa"/>
    <property type="match status" value="1"/>
</dbReference>
<sequence>MSLPLGVILFFVLAVYPADVFSVKCIENGKFYRDPSLSSGKAWTGSECAKYFLCLEGEVFEFRCSIGLLFDVKRQICDFKANVDNCDITIEPIIPRPLLTDGDCEDDFELACADSTCLPEEYFCDGSLDCPDGSDEGHCDEFIDHSSAVECDESNCKLPNCFCSADGTKVPGNLNPSRIPQIIMLAFEDAINFDNYDLFDNIILNENRSNPDGCPIKATFFVSHQYNNYQQTQRLWNRGHEIAVHSITHRGPEDWWSLNATIEDYFDEMVGQANILHKFSKIRMSEMKGFRVPFQKVGWNRQFLMAKEFGFLYDASIVAPFNDPPLWPYTLDYKIPHQCVEQNCPNRPYQGLWEMVQNPLMLNGLTCTSMNSCPRNLSGNEVYRMLHTNFKRHYSSNRAPFGLNLHSAWFKNADYLQAFQTFMDEILELQDVWFVTHTQAIKWMQNPQETNLHQIWGCDKHIAKEEIVCKTPNICKLYSQVFQQERYFHTCMECPPKYPWIRNEFGLD</sequence>
<dbReference type="InterPro" id="IPR002557">
    <property type="entry name" value="Chitin-bd_dom"/>
</dbReference>
<dbReference type="SUPFAM" id="SSF57424">
    <property type="entry name" value="LDL receptor-like module"/>
    <property type="match status" value="1"/>
</dbReference>
<evidence type="ECO:0000259" key="4">
    <source>
        <dbReference type="PROSITE" id="PS50940"/>
    </source>
</evidence>
<comment type="caution">
    <text evidence="2">Lacks conserved residue(s) required for the propagation of feature annotation.</text>
</comment>
<dbReference type="InterPro" id="IPR036055">
    <property type="entry name" value="LDL_receptor-like_sf"/>
</dbReference>
<dbReference type="SUPFAM" id="SSF88713">
    <property type="entry name" value="Glycoside hydrolase/deacetylase"/>
    <property type="match status" value="1"/>
</dbReference>
<evidence type="ECO:0000313" key="5">
    <source>
        <dbReference type="Proteomes" id="UP000695000"/>
    </source>
</evidence>
<dbReference type="PANTHER" id="PTHR45985">
    <property type="match status" value="1"/>
</dbReference>
<dbReference type="Gene3D" id="2.170.140.10">
    <property type="entry name" value="Chitin binding domain"/>
    <property type="match status" value="1"/>
</dbReference>
<dbReference type="InterPro" id="IPR011330">
    <property type="entry name" value="Glyco_hydro/deAcase_b/a-brl"/>
</dbReference>
<proteinExistence type="predicted"/>
<feature type="domain" description="Chitin-binding type-2" evidence="4">
    <location>
        <begin position="22"/>
        <end position="88"/>
    </location>
</feature>
<dbReference type="Pfam" id="PF00057">
    <property type="entry name" value="Ldl_recept_a"/>
    <property type="match status" value="1"/>
</dbReference>
<dbReference type="InterPro" id="IPR052740">
    <property type="entry name" value="CE4"/>
</dbReference>
<evidence type="ECO:0000256" key="3">
    <source>
        <dbReference type="SAM" id="SignalP"/>
    </source>
</evidence>
<keyword evidence="5" id="KW-1185">Reference proteome</keyword>
<dbReference type="Gene3D" id="3.20.20.370">
    <property type="entry name" value="Glycoside hydrolase/deacetylase"/>
    <property type="match status" value="1"/>
</dbReference>
<organism evidence="5 6">
    <name type="scientific">Nicrophorus vespilloides</name>
    <name type="common">Boreal carrion beetle</name>
    <dbReference type="NCBI Taxonomy" id="110193"/>
    <lineage>
        <taxon>Eukaryota</taxon>
        <taxon>Metazoa</taxon>
        <taxon>Ecdysozoa</taxon>
        <taxon>Arthropoda</taxon>
        <taxon>Hexapoda</taxon>
        <taxon>Insecta</taxon>
        <taxon>Pterygota</taxon>
        <taxon>Neoptera</taxon>
        <taxon>Endopterygota</taxon>
        <taxon>Coleoptera</taxon>
        <taxon>Polyphaga</taxon>
        <taxon>Staphyliniformia</taxon>
        <taxon>Silphidae</taxon>
        <taxon>Nicrophorinae</taxon>
        <taxon>Nicrophorus</taxon>
    </lineage>
</organism>
<dbReference type="SMART" id="SM00494">
    <property type="entry name" value="ChtBD2"/>
    <property type="match status" value="1"/>
</dbReference>
<keyword evidence="3" id="KW-0732">Signal</keyword>
<dbReference type="RefSeq" id="XP_017770424.1">
    <property type="nucleotide sequence ID" value="XM_017914935.1"/>
</dbReference>
<feature type="chain" id="PRO_5045667011" evidence="3">
    <location>
        <begin position="23"/>
        <end position="508"/>
    </location>
</feature>
<gene>
    <name evidence="6" type="primary">LOC108558124</name>
</gene>